<accession>A0A5C6B7Q0</accession>
<dbReference type="PANTHER" id="PTHR43133:SF8">
    <property type="entry name" value="RNA POLYMERASE SIGMA FACTOR HI_1459-RELATED"/>
    <property type="match status" value="1"/>
</dbReference>
<dbReference type="Proteomes" id="UP000320176">
    <property type="component" value="Unassembled WGS sequence"/>
</dbReference>
<protein>
    <submittedName>
        <fullName evidence="8">RNA polymerase sigma factor RpoE</fullName>
    </submittedName>
</protein>
<dbReference type="SUPFAM" id="SSF88946">
    <property type="entry name" value="Sigma2 domain of RNA polymerase sigma factors"/>
    <property type="match status" value="1"/>
</dbReference>
<evidence type="ECO:0000259" key="7">
    <source>
        <dbReference type="Pfam" id="PF08281"/>
    </source>
</evidence>
<evidence type="ECO:0000256" key="3">
    <source>
        <dbReference type="ARBA" id="ARBA00023082"/>
    </source>
</evidence>
<dbReference type="NCBIfam" id="TIGR02937">
    <property type="entry name" value="sigma70-ECF"/>
    <property type="match status" value="1"/>
</dbReference>
<evidence type="ECO:0000256" key="5">
    <source>
        <dbReference type="ARBA" id="ARBA00023163"/>
    </source>
</evidence>
<keyword evidence="9" id="KW-1185">Reference proteome</keyword>
<dbReference type="GO" id="GO:0016987">
    <property type="term" value="F:sigma factor activity"/>
    <property type="evidence" value="ECO:0007669"/>
    <property type="project" value="UniProtKB-KW"/>
</dbReference>
<dbReference type="InterPro" id="IPR013249">
    <property type="entry name" value="RNA_pol_sigma70_r4_t2"/>
</dbReference>
<proteinExistence type="inferred from homology"/>
<comment type="caution">
    <text evidence="8">The sequence shown here is derived from an EMBL/GenBank/DDBJ whole genome shotgun (WGS) entry which is preliminary data.</text>
</comment>
<dbReference type="RefSeq" id="WP_197454199.1">
    <property type="nucleotide sequence ID" value="NZ_CP151726.1"/>
</dbReference>
<sequence length="199" mass="22736">MSEFPETRDSLLVQVQDPANREAWELFARIYRPVIVRIAQARGLQYADAQDLSQQVLMAVASAIGDWEKRDESTRFRHWLSRVTKNAILNALTRRPKDQAVGGSSVEELLREAVDRDGETTALIETELRRELYLRAAEKVKVEFRLDSWQAFELSITGDLSTEEIAAELGKSVGAIYTARSRIMFRLREIISELGEHDQ</sequence>
<evidence type="ECO:0000313" key="9">
    <source>
        <dbReference type="Proteomes" id="UP000320176"/>
    </source>
</evidence>
<name>A0A5C6B7Q0_9BACT</name>
<reference evidence="8 9" key="1">
    <citation type="submission" date="2019-02" db="EMBL/GenBank/DDBJ databases">
        <title>Deep-cultivation of Planctomycetes and their phenomic and genomic characterization uncovers novel biology.</title>
        <authorList>
            <person name="Wiegand S."/>
            <person name="Jogler M."/>
            <person name="Boedeker C."/>
            <person name="Pinto D."/>
            <person name="Vollmers J."/>
            <person name="Rivas-Marin E."/>
            <person name="Kohn T."/>
            <person name="Peeters S.H."/>
            <person name="Heuer A."/>
            <person name="Rast P."/>
            <person name="Oberbeckmann S."/>
            <person name="Bunk B."/>
            <person name="Jeske O."/>
            <person name="Meyerdierks A."/>
            <person name="Storesund J.E."/>
            <person name="Kallscheuer N."/>
            <person name="Luecker S."/>
            <person name="Lage O.M."/>
            <person name="Pohl T."/>
            <person name="Merkel B.J."/>
            <person name="Hornburger P."/>
            <person name="Mueller R.-W."/>
            <person name="Bruemmer F."/>
            <person name="Labrenz M."/>
            <person name="Spormann A.M."/>
            <person name="Op Den Camp H."/>
            <person name="Overmann J."/>
            <person name="Amann R."/>
            <person name="Jetten M.S.M."/>
            <person name="Mascher T."/>
            <person name="Medema M.H."/>
            <person name="Devos D.P."/>
            <person name="Kaster A.-K."/>
            <person name="Ovreas L."/>
            <person name="Rohde M."/>
            <person name="Galperin M.Y."/>
            <person name="Jogler C."/>
        </authorList>
    </citation>
    <scope>NUCLEOTIDE SEQUENCE [LARGE SCALE GENOMIC DNA]</scope>
    <source>
        <strain evidence="8 9">Pla52n</strain>
    </source>
</reference>
<evidence type="ECO:0000256" key="4">
    <source>
        <dbReference type="ARBA" id="ARBA00023125"/>
    </source>
</evidence>
<evidence type="ECO:0000256" key="1">
    <source>
        <dbReference type="ARBA" id="ARBA00010641"/>
    </source>
</evidence>
<dbReference type="SUPFAM" id="SSF88659">
    <property type="entry name" value="Sigma3 and sigma4 domains of RNA polymerase sigma factors"/>
    <property type="match status" value="1"/>
</dbReference>
<dbReference type="Gene3D" id="1.10.1740.10">
    <property type="match status" value="1"/>
</dbReference>
<organism evidence="8 9">
    <name type="scientific">Stieleria varia</name>
    <dbReference type="NCBI Taxonomy" id="2528005"/>
    <lineage>
        <taxon>Bacteria</taxon>
        <taxon>Pseudomonadati</taxon>
        <taxon>Planctomycetota</taxon>
        <taxon>Planctomycetia</taxon>
        <taxon>Pirellulales</taxon>
        <taxon>Pirellulaceae</taxon>
        <taxon>Stieleria</taxon>
    </lineage>
</organism>
<evidence type="ECO:0000313" key="8">
    <source>
        <dbReference type="EMBL" id="TWU07837.1"/>
    </source>
</evidence>
<dbReference type="InterPro" id="IPR039425">
    <property type="entry name" value="RNA_pol_sigma-70-like"/>
</dbReference>
<dbReference type="Pfam" id="PF04542">
    <property type="entry name" value="Sigma70_r2"/>
    <property type="match status" value="1"/>
</dbReference>
<dbReference type="InterPro" id="IPR036388">
    <property type="entry name" value="WH-like_DNA-bd_sf"/>
</dbReference>
<evidence type="ECO:0000256" key="2">
    <source>
        <dbReference type="ARBA" id="ARBA00023015"/>
    </source>
</evidence>
<dbReference type="GO" id="GO:0006352">
    <property type="term" value="P:DNA-templated transcription initiation"/>
    <property type="evidence" value="ECO:0007669"/>
    <property type="project" value="InterPro"/>
</dbReference>
<dbReference type="InterPro" id="IPR007627">
    <property type="entry name" value="RNA_pol_sigma70_r2"/>
</dbReference>
<keyword evidence="2" id="KW-0805">Transcription regulation</keyword>
<dbReference type="EMBL" id="SJPN01000001">
    <property type="protein sequence ID" value="TWU07837.1"/>
    <property type="molecule type" value="Genomic_DNA"/>
</dbReference>
<keyword evidence="5" id="KW-0804">Transcription</keyword>
<dbReference type="Gene3D" id="1.10.10.10">
    <property type="entry name" value="Winged helix-like DNA-binding domain superfamily/Winged helix DNA-binding domain"/>
    <property type="match status" value="1"/>
</dbReference>
<feature type="domain" description="RNA polymerase sigma-70 region 2" evidence="6">
    <location>
        <begin position="29"/>
        <end position="95"/>
    </location>
</feature>
<dbReference type="AlphaFoldDB" id="A0A5C6B7Q0"/>
<dbReference type="Pfam" id="PF08281">
    <property type="entry name" value="Sigma70_r4_2"/>
    <property type="match status" value="1"/>
</dbReference>
<dbReference type="InterPro" id="IPR013324">
    <property type="entry name" value="RNA_pol_sigma_r3/r4-like"/>
</dbReference>
<keyword evidence="3" id="KW-0731">Sigma factor</keyword>
<gene>
    <name evidence="8" type="ORF">Pla52n_04120</name>
</gene>
<evidence type="ECO:0000259" key="6">
    <source>
        <dbReference type="Pfam" id="PF04542"/>
    </source>
</evidence>
<dbReference type="GO" id="GO:0003677">
    <property type="term" value="F:DNA binding"/>
    <property type="evidence" value="ECO:0007669"/>
    <property type="project" value="UniProtKB-KW"/>
</dbReference>
<dbReference type="PANTHER" id="PTHR43133">
    <property type="entry name" value="RNA POLYMERASE ECF-TYPE SIGMA FACTO"/>
    <property type="match status" value="1"/>
</dbReference>
<comment type="similarity">
    <text evidence="1">Belongs to the sigma-70 factor family. ECF subfamily.</text>
</comment>
<feature type="domain" description="RNA polymerase sigma factor 70 region 4 type 2" evidence="7">
    <location>
        <begin position="150"/>
        <end position="183"/>
    </location>
</feature>
<dbReference type="InterPro" id="IPR014284">
    <property type="entry name" value="RNA_pol_sigma-70_dom"/>
</dbReference>
<dbReference type="InterPro" id="IPR013325">
    <property type="entry name" value="RNA_pol_sigma_r2"/>
</dbReference>
<keyword evidence="4" id="KW-0238">DNA-binding</keyword>